<gene>
    <name evidence="4" type="ORF">HDF14_005385</name>
</gene>
<dbReference type="EMBL" id="JACHEB010000017">
    <property type="protein sequence ID" value="MBB5331736.1"/>
    <property type="molecule type" value="Genomic_DNA"/>
</dbReference>
<feature type="domain" description="N-acetyltransferase" evidence="3">
    <location>
        <begin position="16"/>
        <end position="163"/>
    </location>
</feature>
<evidence type="ECO:0000259" key="3">
    <source>
        <dbReference type="PROSITE" id="PS51186"/>
    </source>
</evidence>
<dbReference type="PANTHER" id="PTHR43877:SF2">
    <property type="entry name" value="AMINOALKYLPHOSPHONATE N-ACETYLTRANSFERASE-RELATED"/>
    <property type="match status" value="1"/>
</dbReference>
<dbReference type="GO" id="GO:0016747">
    <property type="term" value="F:acyltransferase activity, transferring groups other than amino-acyl groups"/>
    <property type="evidence" value="ECO:0007669"/>
    <property type="project" value="InterPro"/>
</dbReference>
<evidence type="ECO:0000256" key="2">
    <source>
        <dbReference type="ARBA" id="ARBA00023315"/>
    </source>
</evidence>
<evidence type="ECO:0000313" key="4">
    <source>
        <dbReference type="EMBL" id="MBB5331736.1"/>
    </source>
</evidence>
<keyword evidence="2" id="KW-0012">Acyltransferase</keyword>
<accession>A0A9X0QJU3</accession>
<comment type="caution">
    <text evidence="4">The sequence shown here is derived from an EMBL/GenBank/DDBJ whole genome shotgun (WGS) entry which is preliminary data.</text>
</comment>
<keyword evidence="5" id="KW-1185">Reference proteome</keyword>
<evidence type="ECO:0000313" key="5">
    <source>
        <dbReference type="Proteomes" id="UP000535182"/>
    </source>
</evidence>
<sequence length="169" mass="19078">MTTHVASPEGALAQKLYSRIATAQDLDRIVTFINRAFADENPYLLTNRTDPEEIISLMQKGHFLLREEAGKLVGLIYGEIRGHSRGYLGLLVVEPTKRRDGIGKQLLVAGEDFCRQHGCRFVEGTVINRRPDLLERYKRRGFRVVGETPGDRSDHVQGGYSLILIEKDL</sequence>
<dbReference type="InterPro" id="IPR050832">
    <property type="entry name" value="Bact_Acetyltransf"/>
</dbReference>
<dbReference type="PROSITE" id="PS51186">
    <property type="entry name" value="GNAT"/>
    <property type="match status" value="1"/>
</dbReference>
<dbReference type="Pfam" id="PF13673">
    <property type="entry name" value="Acetyltransf_10"/>
    <property type="match status" value="1"/>
</dbReference>
<dbReference type="InterPro" id="IPR000182">
    <property type="entry name" value="GNAT_dom"/>
</dbReference>
<reference evidence="4 5" key="1">
    <citation type="submission" date="2020-08" db="EMBL/GenBank/DDBJ databases">
        <title>Genomic Encyclopedia of Type Strains, Phase IV (KMG-V): Genome sequencing to study the core and pangenomes of soil and plant-associated prokaryotes.</title>
        <authorList>
            <person name="Whitman W."/>
        </authorList>
    </citation>
    <scope>NUCLEOTIDE SEQUENCE [LARGE SCALE GENOMIC DNA]</scope>
    <source>
        <strain evidence="4 5">X5P2</strain>
    </source>
</reference>
<dbReference type="AlphaFoldDB" id="A0A9X0QJU3"/>
<evidence type="ECO:0000256" key="1">
    <source>
        <dbReference type="ARBA" id="ARBA00022679"/>
    </source>
</evidence>
<dbReference type="SUPFAM" id="SSF55729">
    <property type="entry name" value="Acyl-CoA N-acyltransferases (Nat)"/>
    <property type="match status" value="1"/>
</dbReference>
<dbReference type="RefSeq" id="WP_183981528.1">
    <property type="nucleotide sequence ID" value="NZ_JACHEB010000017.1"/>
</dbReference>
<dbReference type="InterPro" id="IPR016181">
    <property type="entry name" value="Acyl_CoA_acyltransferase"/>
</dbReference>
<dbReference type="PANTHER" id="PTHR43877">
    <property type="entry name" value="AMINOALKYLPHOSPHONATE N-ACETYLTRANSFERASE-RELATED-RELATED"/>
    <property type="match status" value="1"/>
</dbReference>
<protein>
    <submittedName>
        <fullName evidence="4">GNAT superfamily N-acetyltransferase</fullName>
    </submittedName>
</protein>
<dbReference type="CDD" id="cd04301">
    <property type="entry name" value="NAT_SF"/>
    <property type="match status" value="1"/>
</dbReference>
<organism evidence="4 5">
    <name type="scientific">Tunturiibacter gelidiferens</name>
    <dbReference type="NCBI Taxonomy" id="3069689"/>
    <lineage>
        <taxon>Bacteria</taxon>
        <taxon>Pseudomonadati</taxon>
        <taxon>Acidobacteriota</taxon>
        <taxon>Terriglobia</taxon>
        <taxon>Terriglobales</taxon>
        <taxon>Acidobacteriaceae</taxon>
        <taxon>Tunturiibacter</taxon>
    </lineage>
</organism>
<proteinExistence type="predicted"/>
<dbReference type="Gene3D" id="3.40.630.30">
    <property type="match status" value="1"/>
</dbReference>
<keyword evidence="1" id="KW-0808">Transferase</keyword>
<dbReference type="Proteomes" id="UP000535182">
    <property type="component" value="Unassembled WGS sequence"/>
</dbReference>
<name>A0A9X0QJU3_9BACT</name>